<name>A0A6J4QTK1_9ACTN</name>
<dbReference type="AlphaFoldDB" id="A0A6J4QTK1"/>
<gene>
    <name evidence="2" type="ORF">AVDCRST_MAG80-2073</name>
</gene>
<evidence type="ECO:0000313" key="2">
    <source>
        <dbReference type="EMBL" id="CAA9449141.1"/>
    </source>
</evidence>
<evidence type="ECO:0000256" key="1">
    <source>
        <dbReference type="SAM" id="MobiDB-lite"/>
    </source>
</evidence>
<feature type="non-terminal residue" evidence="2">
    <location>
        <position position="1"/>
    </location>
</feature>
<feature type="compositionally biased region" description="Low complexity" evidence="1">
    <location>
        <begin position="10"/>
        <end position="22"/>
    </location>
</feature>
<dbReference type="EMBL" id="CADCVC010000181">
    <property type="protein sequence ID" value="CAA9449141.1"/>
    <property type="molecule type" value="Genomic_DNA"/>
</dbReference>
<organism evidence="2">
    <name type="scientific">uncultured Rubrobacteraceae bacterium</name>
    <dbReference type="NCBI Taxonomy" id="349277"/>
    <lineage>
        <taxon>Bacteria</taxon>
        <taxon>Bacillati</taxon>
        <taxon>Actinomycetota</taxon>
        <taxon>Rubrobacteria</taxon>
        <taxon>Rubrobacterales</taxon>
        <taxon>Rubrobacteraceae</taxon>
        <taxon>environmental samples</taxon>
    </lineage>
</organism>
<proteinExistence type="predicted"/>
<reference evidence="2" key="1">
    <citation type="submission" date="2020-02" db="EMBL/GenBank/DDBJ databases">
        <authorList>
            <person name="Meier V. D."/>
        </authorList>
    </citation>
    <scope>NUCLEOTIDE SEQUENCE</scope>
    <source>
        <strain evidence="2">AVDCRST_MAG80</strain>
    </source>
</reference>
<protein>
    <submittedName>
        <fullName evidence="2">Uncharacterized protein</fullName>
    </submittedName>
</protein>
<feature type="non-terminal residue" evidence="2">
    <location>
        <position position="34"/>
    </location>
</feature>
<feature type="region of interest" description="Disordered" evidence="1">
    <location>
        <begin position="1"/>
        <end position="34"/>
    </location>
</feature>
<accession>A0A6J4QTK1</accession>
<sequence length="34" mass="3844">WRESARRRMTAATSFSTPSSTTGRPLPPKRKARV</sequence>